<evidence type="ECO:0000256" key="6">
    <source>
        <dbReference type="ARBA" id="ARBA00022970"/>
    </source>
</evidence>
<evidence type="ECO:0000256" key="1">
    <source>
        <dbReference type="ARBA" id="ARBA00004651"/>
    </source>
</evidence>
<sequence>MAESSDENDERQPLLGKARNGSSSHSPDGSPVKSIALSKARQSIDNDSKIVMKRTVGFLEGTAIVLGIIVGSGIFVSPAGVAVNSGSVGMSLIIWTLCGAFSALGALSFAELGTTIPRSGGDYLYILEVFGPFMAFMRLWIELTVIRPASHAIIALTLATYVVQVSCIEAPPLALQLISLLSIAFISWVNCKSSKWSTSVQNIFTAAKVAALLLIIILGIVQMAKGNWNNLTPERVFDGSSSDFGKIILAINAGLWAFCGWNELNYITDEIKNPSRNLPLAIVTSIFLITVLYVSVNLAYFTVLLPADMAANEATAVIFGKITMGKWSIIIPVCVALCCFGGINGSVFTSSRLFYIGACEGHLPSIMGMISVKSLTPVPSVIVIGVLSAVYMCTDNVFLLITYVNFVYYLAMGIAIVGLIILRFKCPNLERPLKLPLIVPIFAALLCLATGVLSFVEAPIESGIGMGMVLTSVPIYIVFVKWEKPRKLEEFYVWFTEIMQLITESVVEEIRLPDQ</sequence>
<evidence type="ECO:0000256" key="4">
    <source>
        <dbReference type="ARBA" id="ARBA00022475"/>
    </source>
</evidence>
<comment type="similarity">
    <text evidence="2">Belongs to the amino acid-polyamine-organocation (APC) superfamily. L-type amino acid transporter (LAT) (TC 2.A.3.8) family.</text>
</comment>
<name>A0A6F9DT21_9ASCI</name>
<feature type="region of interest" description="Disordered" evidence="9">
    <location>
        <begin position="1"/>
        <end position="33"/>
    </location>
</feature>
<feature type="transmembrane region" description="Helical" evidence="10">
    <location>
        <begin position="370"/>
        <end position="391"/>
    </location>
</feature>
<gene>
    <name evidence="11" type="primary">Slc7a5-002</name>
</gene>
<dbReference type="PANTHER" id="PTHR11785">
    <property type="entry name" value="AMINO ACID TRANSPORTER"/>
    <property type="match status" value="1"/>
</dbReference>
<feature type="transmembrane region" description="Helical" evidence="10">
    <location>
        <begin position="462"/>
        <end position="480"/>
    </location>
</feature>
<evidence type="ECO:0000256" key="9">
    <source>
        <dbReference type="SAM" id="MobiDB-lite"/>
    </source>
</evidence>
<keyword evidence="7 10" id="KW-1133">Transmembrane helix</keyword>
<keyword evidence="3" id="KW-0813">Transport</keyword>
<dbReference type="Pfam" id="PF13520">
    <property type="entry name" value="AA_permease_2"/>
    <property type="match status" value="1"/>
</dbReference>
<feature type="transmembrane region" description="Helical" evidence="10">
    <location>
        <begin position="56"/>
        <end position="76"/>
    </location>
</feature>
<evidence type="ECO:0000256" key="3">
    <source>
        <dbReference type="ARBA" id="ARBA00022448"/>
    </source>
</evidence>
<feature type="transmembrane region" description="Helical" evidence="10">
    <location>
        <begin position="278"/>
        <end position="307"/>
    </location>
</feature>
<evidence type="ECO:0000256" key="8">
    <source>
        <dbReference type="ARBA" id="ARBA00023136"/>
    </source>
</evidence>
<feature type="transmembrane region" description="Helical" evidence="10">
    <location>
        <begin position="397"/>
        <end position="422"/>
    </location>
</feature>
<organism evidence="11">
    <name type="scientific">Phallusia mammillata</name>
    <dbReference type="NCBI Taxonomy" id="59560"/>
    <lineage>
        <taxon>Eukaryota</taxon>
        <taxon>Metazoa</taxon>
        <taxon>Chordata</taxon>
        <taxon>Tunicata</taxon>
        <taxon>Ascidiacea</taxon>
        <taxon>Phlebobranchia</taxon>
        <taxon>Ascidiidae</taxon>
        <taxon>Phallusia</taxon>
    </lineage>
</organism>
<evidence type="ECO:0000256" key="7">
    <source>
        <dbReference type="ARBA" id="ARBA00022989"/>
    </source>
</evidence>
<evidence type="ECO:0000256" key="10">
    <source>
        <dbReference type="SAM" id="Phobius"/>
    </source>
</evidence>
<comment type="subcellular location">
    <subcellularLocation>
        <location evidence="1">Cell membrane</location>
        <topology evidence="1">Multi-pass membrane protein</topology>
    </subcellularLocation>
</comment>
<feature type="transmembrane region" description="Helical" evidence="10">
    <location>
        <begin position="173"/>
        <end position="191"/>
    </location>
</feature>
<keyword evidence="4" id="KW-1003">Cell membrane</keyword>
<feature type="transmembrane region" description="Helical" evidence="10">
    <location>
        <begin position="244"/>
        <end position="266"/>
    </location>
</feature>
<dbReference type="PIRSF" id="PIRSF006060">
    <property type="entry name" value="AA_transporter"/>
    <property type="match status" value="1"/>
</dbReference>
<feature type="transmembrane region" description="Helical" evidence="10">
    <location>
        <begin position="203"/>
        <end position="224"/>
    </location>
</feature>
<proteinExistence type="evidence at transcript level"/>
<dbReference type="PANTHER" id="PTHR11785:SF528">
    <property type="entry name" value="AMINO ACID TRANSPORTER PROTEIN JHI-21"/>
    <property type="match status" value="1"/>
</dbReference>
<keyword evidence="8 10" id="KW-0472">Membrane</keyword>
<feature type="transmembrane region" description="Helical" evidence="10">
    <location>
        <begin position="327"/>
        <end position="349"/>
    </location>
</feature>
<accession>A0A6F9DT21</accession>
<evidence type="ECO:0000256" key="5">
    <source>
        <dbReference type="ARBA" id="ARBA00022692"/>
    </source>
</evidence>
<protein>
    <submittedName>
        <fullName evidence="11">Large neutral amino acids transporter small subunit 1-like</fullName>
    </submittedName>
</protein>
<dbReference type="FunFam" id="1.20.1740.10:FF:000003">
    <property type="entry name" value="Y+L amino acid transporter 1 isoform X1"/>
    <property type="match status" value="1"/>
</dbReference>
<dbReference type="Gene3D" id="1.20.1740.10">
    <property type="entry name" value="Amino acid/polyamine transporter I"/>
    <property type="match status" value="1"/>
</dbReference>
<dbReference type="EMBL" id="LR790469">
    <property type="protein sequence ID" value="CAB3266331.1"/>
    <property type="molecule type" value="mRNA"/>
</dbReference>
<dbReference type="AlphaFoldDB" id="A0A6F9DT21"/>
<evidence type="ECO:0000313" key="11">
    <source>
        <dbReference type="EMBL" id="CAB3266331.1"/>
    </source>
</evidence>
<evidence type="ECO:0000256" key="2">
    <source>
        <dbReference type="ARBA" id="ARBA00007040"/>
    </source>
</evidence>
<keyword evidence="5 10" id="KW-0812">Transmembrane</keyword>
<dbReference type="GO" id="GO:0005886">
    <property type="term" value="C:plasma membrane"/>
    <property type="evidence" value="ECO:0007669"/>
    <property type="project" value="UniProtKB-SubCell"/>
</dbReference>
<feature type="transmembrane region" description="Helical" evidence="10">
    <location>
        <begin position="88"/>
        <end position="110"/>
    </location>
</feature>
<dbReference type="GO" id="GO:0015179">
    <property type="term" value="F:L-amino acid transmembrane transporter activity"/>
    <property type="evidence" value="ECO:0007669"/>
    <property type="project" value="TreeGrafter"/>
</dbReference>
<feature type="transmembrane region" description="Helical" evidence="10">
    <location>
        <begin position="434"/>
        <end position="456"/>
    </location>
</feature>
<dbReference type="InterPro" id="IPR002293">
    <property type="entry name" value="AA/rel_permease1"/>
</dbReference>
<dbReference type="GO" id="GO:0015175">
    <property type="term" value="F:neutral L-amino acid transmembrane transporter activity"/>
    <property type="evidence" value="ECO:0007669"/>
    <property type="project" value="TreeGrafter"/>
</dbReference>
<reference evidence="11" key="1">
    <citation type="submission" date="2020-04" db="EMBL/GenBank/DDBJ databases">
        <authorList>
            <person name="Neveu A P."/>
        </authorList>
    </citation>
    <scope>NUCLEOTIDE SEQUENCE</scope>
    <source>
        <tissue evidence="11">Whole embryo</tissue>
    </source>
</reference>
<dbReference type="InterPro" id="IPR050598">
    <property type="entry name" value="AminoAcid_Transporter"/>
</dbReference>
<keyword evidence="6" id="KW-0029">Amino-acid transport</keyword>